<dbReference type="PROSITE" id="PS50042">
    <property type="entry name" value="CNMP_BINDING_3"/>
    <property type="match status" value="1"/>
</dbReference>
<name>E6QI91_9ZZZZ</name>
<evidence type="ECO:0000259" key="1">
    <source>
        <dbReference type="PROSITE" id="PS50042"/>
    </source>
</evidence>
<dbReference type="Gene3D" id="1.10.287.130">
    <property type="match status" value="1"/>
</dbReference>
<evidence type="ECO:0000259" key="2">
    <source>
        <dbReference type="PROSITE" id="PS50109"/>
    </source>
</evidence>
<dbReference type="InterPro" id="IPR018490">
    <property type="entry name" value="cNMP-bd_dom_sf"/>
</dbReference>
<dbReference type="InterPro" id="IPR005467">
    <property type="entry name" value="His_kinase_dom"/>
</dbReference>
<dbReference type="Pfam" id="PF02518">
    <property type="entry name" value="HATPase_c"/>
    <property type="match status" value="1"/>
</dbReference>
<dbReference type="InterPro" id="IPR014710">
    <property type="entry name" value="RmlC-like_jellyroll"/>
</dbReference>
<dbReference type="CDD" id="cd00038">
    <property type="entry name" value="CAP_ED"/>
    <property type="match status" value="1"/>
</dbReference>
<dbReference type="SUPFAM" id="SSF51206">
    <property type="entry name" value="cAMP-binding domain-like"/>
    <property type="match status" value="1"/>
</dbReference>
<dbReference type="InterPro" id="IPR004358">
    <property type="entry name" value="Sig_transdc_His_kin-like_C"/>
</dbReference>
<sequence>MPSNLPPSVIPDQPSQLLEIAEAINHIIPLHGLSYREREWLARHGQEIRIQSGDTLFEEGMPAEQMILILKGEIHVRRQRTGPMALFIGRAGQMTGLLPFSRMTSYGGQGFAVQPVWALLFHKSMFPEMMQAIPSFGQRAVNTLLDRVREVTRIEQQSEKLTALGKLAGNLAHELNNPSSAAQRAASGILTELRSYGNARYRLVSFCLTADQVLAVKGWERRVRASALESQNRDQSRDQIDSAVREDQILRWIEQHGIHGGWQIAPELAELGVEAENLQPLAELLPPDAIQVVLEQFASALRAEHFAQAMLHSTDRIFDLISAIKTYSYMDRAPILDVDVPAGLDATLQMLHSRMQSIRVIREFEPDLPSISAYGSELNQVWTALIENALEAMHQAKLQAKQQNLLYHAFLRLVCRLEADMLLVEVWDNGPGIPAELQDRIFEPFFTTKAPGLGLGLGLDNAMRIVRKHRGHLGVHSEPNATGFHVRLPLNQLQAY</sequence>
<dbReference type="SUPFAM" id="SSF55874">
    <property type="entry name" value="ATPase domain of HSP90 chaperone/DNA topoisomerase II/histidine kinase"/>
    <property type="match status" value="1"/>
</dbReference>
<dbReference type="PRINTS" id="PR00344">
    <property type="entry name" value="BCTRLSENSOR"/>
</dbReference>
<dbReference type="SMART" id="SM00387">
    <property type="entry name" value="HATPase_c"/>
    <property type="match status" value="1"/>
</dbReference>
<dbReference type="PROSITE" id="PS50109">
    <property type="entry name" value="HIS_KIN"/>
    <property type="match status" value="1"/>
</dbReference>
<dbReference type="EC" id="2.7.13.3" evidence="3"/>
<keyword evidence="3" id="KW-0808">Transferase</keyword>
<dbReference type="PANTHER" id="PTHR43065:SF48">
    <property type="entry name" value="HISTIDINE KINASE"/>
    <property type="match status" value="1"/>
</dbReference>
<comment type="caution">
    <text evidence="3">The sequence shown here is derived from an EMBL/GenBank/DDBJ whole genome shotgun (WGS) entry which is preliminary data.</text>
</comment>
<feature type="domain" description="Cyclic nucleotide-binding" evidence="1">
    <location>
        <begin position="29"/>
        <end position="147"/>
    </location>
</feature>
<protein>
    <submittedName>
        <fullName evidence="3">Sensor protein</fullName>
        <ecNumber evidence="3">2.7.13.3</ecNumber>
    </submittedName>
</protein>
<proteinExistence type="predicted"/>
<dbReference type="PANTHER" id="PTHR43065">
    <property type="entry name" value="SENSOR HISTIDINE KINASE"/>
    <property type="match status" value="1"/>
</dbReference>
<evidence type="ECO:0000313" key="3">
    <source>
        <dbReference type="EMBL" id="CBI06956.1"/>
    </source>
</evidence>
<dbReference type="Gene3D" id="2.60.120.10">
    <property type="entry name" value="Jelly Rolls"/>
    <property type="match status" value="1"/>
</dbReference>
<feature type="domain" description="Histidine kinase" evidence="2">
    <location>
        <begin position="272"/>
        <end position="492"/>
    </location>
</feature>
<organism evidence="3">
    <name type="scientific">mine drainage metagenome</name>
    <dbReference type="NCBI Taxonomy" id="410659"/>
    <lineage>
        <taxon>unclassified sequences</taxon>
        <taxon>metagenomes</taxon>
        <taxon>ecological metagenomes</taxon>
    </lineage>
</organism>
<accession>E6QI91</accession>
<dbReference type="AlphaFoldDB" id="E6QI91"/>
<gene>
    <name evidence="3" type="ORF">CARN6_0256</name>
</gene>
<dbReference type="Gene3D" id="3.30.565.10">
    <property type="entry name" value="Histidine kinase-like ATPase, C-terminal domain"/>
    <property type="match status" value="1"/>
</dbReference>
<reference evidence="3" key="1">
    <citation type="submission" date="2009-10" db="EMBL/GenBank/DDBJ databases">
        <title>Diversity of trophic interactions inside an arsenic-rich microbial ecosystem.</title>
        <authorList>
            <person name="Bertin P.N."/>
            <person name="Heinrich-Salmeron A."/>
            <person name="Pelletier E."/>
            <person name="Goulhen-Chollet F."/>
            <person name="Arsene-Ploetze F."/>
            <person name="Gallien S."/>
            <person name="Calteau A."/>
            <person name="Vallenet D."/>
            <person name="Casiot C."/>
            <person name="Chane-Woon-Ming B."/>
            <person name="Giloteaux L."/>
            <person name="Barakat M."/>
            <person name="Bonnefoy V."/>
            <person name="Bruneel O."/>
            <person name="Chandler M."/>
            <person name="Cleiss J."/>
            <person name="Duran R."/>
            <person name="Elbaz-Poulichet F."/>
            <person name="Fonknechten N."/>
            <person name="Lauga B."/>
            <person name="Mornico D."/>
            <person name="Ortet P."/>
            <person name="Schaeffer C."/>
            <person name="Siguier P."/>
            <person name="Alexander Thil Smith A."/>
            <person name="Van Dorsselaer A."/>
            <person name="Weissenbach J."/>
            <person name="Medigue C."/>
            <person name="Le Paslier D."/>
        </authorList>
    </citation>
    <scope>NUCLEOTIDE SEQUENCE</scope>
</reference>
<dbReference type="GO" id="GO:0004673">
    <property type="term" value="F:protein histidine kinase activity"/>
    <property type="evidence" value="ECO:0007669"/>
    <property type="project" value="UniProtKB-EC"/>
</dbReference>
<dbReference type="EMBL" id="CABQ01000045">
    <property type="protein sequence ID" value="CBI06956.1"/>
    <property type="molecule type" value="Genomic_DNA"/>
</dbReference>
<dbReference type="InterPro" id="IPR000595">
    <property type="entry name" value="cNMP-bd_dom"/>
</dbReference>
<dbReference type="InterPro" id="IPR003594">
    <property type="entry name" value="HATPase_dom"/>
</dbReference>
<dbReference type="InterPro" id="IPR036890">
    <property type="entry name" value="HATPase_C_sf"/>
</dbReference>